<proteinExistence type="predicted"/>
<accession>A0A2N0BML6</accession>
<gene>
    <name evidence="1" type="ORF">CH379_13330</name>
</gene>
<reference evidence="1" key="1">
    <citation type="submission" date="2017-07" db="EMBL/GenBank/DDBJ databases">
        <title>Leptospira spp. isolated from tropical soils.</title>
        <authorList>
            <person name="Thibeaux R."/>
            <person name="Iraola G."/>
            <person name="Ferres I."/>
            <person name="Bierque E."/>
            <person name="Girault D."/>
            <person name="Soupe-Gilbert M.-E."/>
            <person name="Picardeau M."/>
            <person name="Goarant C."/>
        </authorList>
    </citation>
    <scope>NUCLEOTIDE SEQUENCE [LARGE SCALE GENOMIC DNA]</scope>
    <source>
        <strain evidence="1">ATI7-C-A5</strain>
    </source>
</reference>
<accession>A0A2N0B775</accession>
<name>A0A2N0B775_9LEPT</name>
<sequence>MLFGSGKANAKTAGWGFDSWKRSGKSGFRSVGCGPSERFRRIKKRPNPGSGADVFKRNRDVFYL</sequence>
<dbReference type="EMBL" id="NPEF01000139">
    <property type="protein sequence ID" value="PJZ92405.1"/>
    <property type="molecule type" value="Genomic_DNA"/>
</dbReference>
<protein>
    <submittedName>
        <fullName evidence="1">Uncharacterized protein</fullName>
    </submittedName>
</protein>
<comment type="caution">
    <text evidence="1">The sequence shown here is derived from an EMBL/GenBank/DDBJ whole genome shotgun (WGS) entry which is preliminary data.</text>
</comment>
<organism evidence="1">
    <name type="scientific">Leptospira ellisii</name>
    <dbReference type="NCBI Taxonomy" id="2023197"/>
    <lineage>
        <taxon>Bacteria</taxon>
        <taxon>Pseudomonadati</taxon>
        <taxon>Spirochaetota</taxon>
        <taxon>Spirochaetia</taxon>
        <taxon>Leptospirales</taxon>
        <taxon>Leptospiraceae</taxon>
        <taxon>Leptospira</taxon>
    </lineage>
</organism>
<dbReference type="AlphaFoldDB" id="A0A2N0B775"/>
<evidence type="ECO:0000313" key="1">
    <source>
        <dbReference type="EMBL" id="PJZ92405.1"/>
    </source>
</evidence>